<dbReference type="InterPro" id="IPR051534">
    <property type="entry name" value="CBASS_pafABC_assoc_protein"/>
</dbReference>
<reference evidence="3" key="2">
    <citation type="submission" date="2019-11" db="EMBL/GenBank/DDBJ databases">
        <authorList>
            <person name="January G."/>
            <person name="Bunk B."/>
        </authorList>
    </citation>
    <scope>NUCLEOTIDE SEQUENCE</scope>
    <source>
        <strain evidence="3">3.6</strain>
    </source>
</reference>
<proteinExistence type="predicted"/>
<dbReference type="PROSITE" id="PS52050">
    <property type="entry name" value="WYL"/>
    <property type="match status" value="1"/>
</dbReference>
<reference evidence="4 5" key="1">
    <citation type="submission" date="2016-12" db="EMBL/GenBank/DDBJ databases">
        <authorList>
            <person name="Song W.-J."/>
            <person name="Kurnit D.M."/>
        </authorList>
    </citation>
    <scope>NUCLEOTIDE SEQUENCE [LARGE SCALE GENOMIC DNA]</scope>
    <source>
        <strain evidence="4 5">CECT 9026</strain>
    </source>
</reference>
<organism evidence="4 5">
    <name type="scientific">Vibrio spartinae</name>
    <dbReference type="NCBI Taxonomy" id="1918945"/>
    <lineage>
        <taxon>Bacteria</taxon>
        <taxon>Pseudomonadati</taxon>
        <taxon>Pseudomonadota</taxon>
        <taxon>Gammaproteobacteria</taxon>
        <taxon>Vibrionales</taxon>
        <taxon>Vibrionaceae</taxon>
        <taxon>Vibrio</taxon>
    </lineage>
</organism>
<dbReference type="RefSeq" id="WP_074371417.1">
    <property type="nucleotide sequence ID" value="NZ_AP024907.1"/>
</dbReference>
<dbReference type="AlphaFoldDB" id="A0A1N6M022"/>
<evidence type="ECO:0000313" key="3">
    <source>
        <dbReference type="EMBL" id="QMV15547.1"/>
    </source>
</evidence>
<dbReference type="Pfam" id="PF08279">
    <property type="entry name" value="HTH_11"/>
    <property type="match status" value="1"/>
</dbReference>
<evidence type="ECO:0000259" key="2">
    <source>
        <dbReference type="Pfam" id="PF13280"/>
    </source>
</evidence>
<sequence>MRKSDRLFQLTNMLRKHQPITAKQLAEKLLVSERTVYRYIDDLSLSGIPIYGESGVGYRLSEGFELPPLQLSPGELEALITGVSFIASLTGKNLAASAQSLLSKIEAVQPSKLIQTTGQDRVVRVPANHRDTKAYQIWEKIHVAIAEKRWLNIAYHSLSEVITARTIFPLGLFYWGGKWTLGAWCDMRGDYRDFRIDRIAQLERCDNEPSLPDFVSLSAYIELKDSPEFKNINID</sequence>
<keyword evidence="6" id="KW-1185">Reference proteome</keyword>
<keyword evidence="4" id="KW-0436">Ligase</keyword>
<evidence type="ECO:0000313" key="6">
    <source>
        <dbReference type="Proteomes" id="UP000515264"/>
    </source>
</evidence>
<protein>
    <submittedName>
        <fullName evidence="4">Bifunctional ligase/repressor BirA</fullName>
        <ecNumber evidence="4">6.3.4.15</ecNumber>
    </submittedName>
    <submittedName>
        <fullName evidence="3">HTH domain protein</fullName>
    </submittedName>
</protein>
<dbReference type="Gene3D" id="1.10.10.10">
    <property type="entry name" value="Winged helix-like DNA-binding domain superfamily/Winged helix DNA-binding domain"/>
    <property type="match status" value="1"/>
</dbReference>
<feature type="domain" description="WYL" evidence="2">
    <location>
        <begin position="137"/>
        <end position="203"/>
    </location>
</feature>
<dbReference type="Pfam" id="PF13280">
    <property type="entry name" value="WYL"/>
    <property type="match status" value="1"/>
</dbReference>
<dbReference type="InterPro" id="IPR036390">
    <property type="entry name" value="WH_DNA-bd_sf"/>
</dbReference>
<gene>
    <name evidence="4" type="primary">birA_1</name>
    <name evidence="4" type="ORF">VSP9026_00413</name>
    <name evidence="3" type="ORF">Vspart_02868</name>
</gene>
<evidence type="ECO:0000313" key="5">
    <source>
        <dbReference type="Proteomes" id="UP000184774"/>
    </source>
</evidence>
<dbReference type="EC" id="6.3.4.15" evidence="4"/>
<reference evidence="3 6" key="3">
    <citation type="journal article" date="2020" name="J. Nat. Prod.">
        <title>Genomics-Metabolomics Profiling Disclosed Marine Vibrio spartinae 3.6 as a Producer of a New Branched Side Chain Prodigiosin.</title>
        <authorList>
            <person name="Vitale G.A."/>
            <person name="Sciarretta M."/>
            <person name="Palma Esposito F."/>
            <person name="January G.G."/>
            <person name="Giaccio M."/>
            <person name="Bunk B."/>
            <person name="Sproer C."/>
            <person name="Bajerski F."/>
            <person name="Power D."/>
            <person name="Festa C."/>
            <person name="Monti M.C."/>
            <person name="D'Auria M.V."/>
            <person name="de Pascale D."/>
        </authorList>
    </citation>
    <scope>NUCLEOTIDE SEQUENCE [LARGE SCALE GENOMIC DNA]</scope>
    <source>
        <strain evidence="3 6">3.6</strain>
    </source>
</reference>
<feature type="domain" description="Helix-turn-helix type 11" evidence="1">
    <location>
        <begin position="6"/>
        <end position="59"/>
    </location>
</feature>
<dbReference type="EMBL" id="CP046268">
    <property type="protein sequence ID" value="QMV15547.1"/>
    <property type="molecule type" value="Genomic_DNA"/>
</dbReference>
<dbReference type="Proteomes" id="UP000184774">
    <property type="component" value="Unassembled WGS sequence"/>
</dbReference>
<evidence type="ECO:0000313" key="4">
    <source>
        <dbReference type="EMBL" id="SIO92793.1"/>
    </source>
</evidence>
<dbReference type="InterPro" id="IPR036388">
    <property type="entry name" value="WH-like_DNA-bd_sf"/>
</dbReference>
<dbReference type="Proteomes" id="UP000515264">
    <property type="component" value="Chromosome 1"/>
</dbReference>
<accession>A0A1N6M022</accession>
<dbReference type="InterPro" id="IPR026881">
    <property type="entry name" value="WYL_dom"/>
</dbReference>
<name>A0A1N6M022_9VIBR</name>
<dbReference type="EMBL" id="FSSB01000006">
    <property type="protein sequence ID" value="SIO92793.1"/>
    <property type="molecule type" value="Genomic_DNA"/>
</dbReference>
<dbReference type="InterPro" id="IPR013196">
    <property type="entry name" value="HTH_11"/>
</dbReference>
<dbReference type="OrthoDB" id="9807255at2"/>
<evidence type="ECO:0000259" key="1">
    <source>
        <dbReference type="Pfam" id="PF08279"/>
    </source>
</evidence>
<dbReference type="PANTHER" id="PTHR34580:SF3">
    <property type="entry name" value="PROTEIN PAFB"/>
    <property type="match status" value="1"/>
</dbReference>
<dbReference type="GO" id="GO:0004077">
    <property type="term" value="F:biotin--[biotin carboxyl-carrier protein] ligase activity"/>
    <property type="evidence" value="ECO:0007669"/>
    <property type="project" value="UniProtKB-EC"/>
</dbReference>
<dbReference type="SUPFAM" id="SSF46785">
    <property type="entry name" value="Winged helix' DNA-binding domain"/>
    <property type="match status" value="1"/>
</dbReference>
<dbReference type="PANTHER" id="PTHR34580">
    <property type="match status" value="1"/>
</dbReference>